<dbReference type="Gene3D" id="3.80.10.10">
    <property type="entry name" value="Ribonuclease Inhibitor"/>
    <property type="match status" value="2"/>
</dbReference>
<evidence type="ECO:0000259" key="3">
    <source>
        <dbReference type="Pfam" id="PF23598"/>
    </source>
</evidence>
<evidence type="ECO:0000256" key="1">
    <source>
        <dbReference type="ARBA" id="ARBA00022737"/>
    </source>
</evidence>
<dbReference type="Gene3D" id="3.40.50.300">
    <property type="entry name" value="P-loop containing nucleotide triphosphate hydrolases"/>
    <property type="match status" value="1"/>
</dbReference>
<comment type="caution">
    <text evidence="4">The sequence shown here is derived from an EMBL/GenBank/DDBJ whole genome shotgun (WGS) entry which is preliminary data.</text>
</comment>
<dbReference type="PANTHER" id="PTHR36766">
    <property type="entry name" value="PLANT BROAD-SPECTRUM MILDEW RESISTANCE PROTEIN RPW8"/>
    <property type="match status" value="1"/>
</dbReference>
<protein>
    <submittedName>
        <fullName evidence="4">Uncharacterized protein</fullName>
    </submittedName>
</protein>
<evidence type="ECO:0000313" key="4">
    <source>
        <dbReference type="EMBL" id="OAE26440.1"/>
    </source>
</evidence>
<reference evidence="4" key="1">
    <citation type="submission" date="2016-03" db="EMBL/GenBank/DDBJ databases">
        <title>Mechanisms controlling the formation of the plant cell surface in tip-growing cells are functionally conserved among land plants.</title>
        <authorList>
            <person name="Honkanen S."/>
            <person name="Jones V.A."/>
            <person name="Morieri G."/>
            <person name="Champion C."/>
            <person name="Hetherington A.J."/>
            <person name="Kelly S."/>
            <person name="Saint-Marcoux D."/>
            <person name="Proust H."/>
            <person name="Prescott H."/>
            <person name="Dolan L."/>
        </authorList>
    </citation>
    <scope>NUCLEOTIDE SEQUENCE [LARGE SCALE GENOMIC DNA]</scope>
    <source>
        <tissue evidence="4">Whole gametophyte</tissue>
    </source>
</reference>
<dbReference type="PRINTS" id="PR00364">
    <property type="entry name" value="DISEASERSIST"/>
</dbReference>
<dbReference type="GO" id="GO:0006952">
    <property type="term" value="P:defense response"/>
    <property type="evidence" value="ECO:0007669"/>
    <property type="project" value="UniProtKB-KW"/>
</dbReference>
<organism evidence="4 5">
    <name type="scientific">Marchantia polymorpha subsp. ruderalis</name>
    <dbReference type="NCBI Taxonomy" id="1480154"/>
    <lineage>
        <taxon>Eukaryota</taxon>
        <taxon>Viridiplantae</taxon>
        <taxon>Streptophyta</taxon>
        <taxon>Embryophyta</taxon>
        <taxon>Marchantiophyta</taxon>
        <taxon>Marchantiopsida</taxon>
        <taxon>Marchantiidae</taxon>
        <taxon>Marchantiales</taxon>
        <taxon>Marchantiaceae</taxon>
        <taxon>Marchantia</taxon>
    </lineage>
</organism>
<dbReference type="EMBL" id="LVLJ01002167">
    <property type="protein sequence ID" value="OAE26440.1"/>
    <property type="molecule type" value="Genomic_DNA"/>
</dbReference>
<gene>
    <name evidence="4" type="ORF">AXG93_815s1000</name>
</gene>
<keyword evidence="1" id="KW-0677">Repeat</keyword>
<dbReference type="InterPro" id="IPR027417">
    <property type="entry name" value="P-loop_NTPase"/>
</dbReference>
<feature type="domain" description="NB-ARC" evidence="2">
    <location>
        <begin position="199"/>
        <end position="343"/>
    </location>
</feature>
<dbReference type="InterPro" id="IPR029058">
    <property type="entry name" value="AB_hydrolase_fold"/>
</dbReference>
<dbReference type="PANTHER" id="PTHR36766:SF69">
    <property type="entry name" value="DISEASE RESISTANCE PROTEIN RGA2-LIKE"/>
    <property type="match status" value="1"/>
</dbReference>
<sequence length="875" mass="100142">MAWLPEEFSKARILSVNYDAYITTSTKYGTVDLYNTAESLMADLKIAKVGQHPVILVGHSYGGLVIKQLCYEAHNSQSLKGEEVGFLNYVRGVFFYGTPHRGSLFLSSPNGTQLKVANPLLEYVKVLCTESARLHEWFDSLRGIHKWSIAGVGESRPTTFLTPEPRTRVLEKQKMALSSEVHSEEFVDVRNILRTFPGVALVGMSGIGKTTLAKQLFNELCADFEYTCFFQLPKKTIKEDYKNQLESFYSSLYHHGIKVEQGEKVRIRNLIELRSKKLLLVIDDMDSNFDFLEEIRNKSDCADSRYIVTGIDLHDVPLDIAVFKVGFLDFKRSKKLFMSYAFPNATQPDPFMIEWINKIVAKCEGLPLTLQVMGNYISGERQDMKEVSTWRKCLDALNAAEAISDWDERLWAKLEVSYNSLHLCEKEIFLDVATFFVNSIWKLQEAKSCWRVVYGLEDVRWRILVDLSLVYDVNEKDNIQMHEQMRSLGIRLAAAWGDNCMCRTWNKKNVLSASSSTATELKEIIALRLEDSMPFNSKSIGQMKKLRYLDSEKELMLDEVGGELSKTVVLLRLRGKVNSLHDLVDRGRFCLVVLNLKAPLRCLPTSVNELQNLEFLKFEACLFGSLPETFGQLPRLRHLTFSSCKKLRSLPKSFGQLSKLQSLKLYDCKLRALPDSFVQLPRLKTLIMVSLHNLERLPEDFGNLYSLKSLLIIDVHNISKLPESFCSLPRLDTLIMYSLHNLQRLPEGFGNLSQLETLSIVHAHKISKLPESFCSLPQLKTLIMYSLHNLQRLPEDFENLSQLTLLLIIDVPNMAFPPNNFCRPDPLRNLKIRDVLGFEDLPGNFMQFSDLEVSEDLLVNILKNVNFFSHLWTLS</sequence>
<dbReference type="InterPro" id="IPR055414">
    <property type="entry name" value="LRR_R13L4/SHOC2-like"/>
</dbReference>
<evidence type="ECO:0000313" key="5">
    <source>
        <dbReference type="Proteomes" id="UP000077202"/>
    </source>
</evidence>
<proteinExistence type="predicted"/>
<dbReference type="Gene3D" id="1.10.8.430">
    <property type="entry name" value="Helical domain of apoptotic protease-activating factors"/>
    <property type="match status" value="1"/>
</dbReference>
<dbReference type="SUPFAM" id="SSF52058">
    <property type="entry name" value="L domain-like"/>
    <property type="match status" value="1"/>
</dbReference>
<dbReference type="Gene3D" id="3.40.50.1820">
    <property type="entry name" value="alpha/beta hydrolase"/>
    <property type="match status" value="1"/>
</dbReference>
<dbReference type="AlphaFoldDB" id="A0A176W046"/>
<dbReference type="InterPro" id="IPR042197">
    <property type="entry name" value="Apaf_helical"/>
</dbReference>
<dbReference type="SUPFAM" id="SSF52540">
    <property type="entry name" value="P-loop containing nucleoside triphosphate hydrolases"/>
    <property type="match status" value="1"/>
</dbReference>
<dbReference type="Pfam" id="PF00931">
    <property type="entry name" value="NB-ARC"/>
    <property type="match status" value="1"/>
</dbReference>
<dbReference type="InterPro" id="IPR032675">
    <property type="entry name" value="LRR_dom_sf"/>
</dbReference>
<evidence type="ECO:0000259" key="2">
    <source>
        <dbReference type="Pfam" id="PF00931"/>
    </source>
</evidence>
<feature type="domain" description="Disease resistance R13L4/SHOC-2-like LRR" evidence="3">
    <location>
        <begin position="638"/>
        <end position="735"/>
    </location>
</feature>
<dbReference type="Pfam" id="PF23598">
    <property type="entry name" value="LRR_14"/>
    <property type="match status" value="1"/>
</dbReference>
<dbReference type="InterPro" id="IPR002182">
    <property type="entry name" value="NB-ARC"/>
</dbReference>
<name>A0A176W046_MARPO</name>
<keyword evidence="5" id="KW-1185">Reference proteome</keyword>
<dbReference type="GO" id="GO:0043531">
    <property type="term" value="F:ADP binding"/>
    <property type="evidence" value="ECO:0007669"/>
    <property type="project" value="InterPro"/>
</dbReference>
<dbReference type="SUPFAM" id="SSF53474">
    <property type="entry name" value="alpha/beta-Hydrolases"/>
    <property type="match status" value="1"/>
</dbReference>
<dbReference type="Proteomes" id="UP000077202">
    <property type="component" value="Unassembled WGS sequence"/>
</dbReference>
<accession>A0A176W046</accession>